<dbReference type="GO" id="GO:0005576">
    <property type="term" value="C:extracellular region"/>
    <property type="evidence" value="ECO:0007669"/>
    <property type="project" value="UniProtKB-SubCell"/>
</dbReference>
<evidence type="ECO:0000313" key="5">
    <source>
        <dbReference type="EMBL" id="GHB96028.1"/>
    </source>
</evidence>
<name>A0A8J3DI89_9BACT</name>
<dbReference type="AlphaFoldDB" id="A0A8J3DI89"/>
<dbReference type="Pfam" id="PF24517">
    <property type="entry name" value="CBM96"/>
    <property type="match status" value="1"/>
</dbReference>
<comment type="caution">
    <text evidence="5">The sequence shown here is derived from an EMBL/GenBank/DDBJ whole genome shotgun (WGS) entry which is preliminary data.</text>
</comment>
<dbReference type="SUPFAM" id="SSF51126">
    <property type="entry name" value="Pectin lyase-like"/>
    <property type="match status" value="1"/>
</dbReference>
<dbReference type="Gene3D" id="2.160.20.10">
    <property type="entry name" value="Single-stranded right-handed beta-helix, Pectin lyase-like"/>
    <property type="match status" value="1"/>
</dbReference>
<keyword evidence="6" id="KW-1185">Reference proteome</keyword>
<keyword evidence="3" id="KW-0732">Signal</keyword>
<evidence type="ECO:0000313" key="6">
    <source>
        <dbReference type="Proteomes" id="UP000642829"/>
    </source>
</evidence>
<reference evidence="5" key="2">
    <citation type="submission" date="2020-09" db="EMBL/GenBank/DDBJ databases">
        <authorList>
            <person name="Sun Q."/>
            <person name="Kim S."/>
        </authorList>
    </citation>
    <scope>NUCLEOTIDE SEQUENCE</scope>
    <source>
        <strain evidence="5">KCTC 12870</strain>
    </source>
</reference>
<dbReference type="InterPro" id="IPR039513">
    <property type="entry name" value="PL-6"/>
</dbReference>
<dbReference type="InterPro" id="IPR011050">
    <property type="entry name" value="Pectin_lyase_fold/virulence"/>
</dbReference>
<dbReference type="CDD" id="cd14251">
    <property type="entry name" value="PL-6"/>
    <property type="match status" value="1"/>
</dbReference>
<dbReference type="EMBL" id="BMXG01000005">
    <property type="protein sequence ID" value="GHB96028.1"/>
    <property type="molecule type" value="Genomic_DNA"/>
</dbReference>
<dbReference type="RefSeq" id="WP_189512430.1">
    <property type="nucleotide sequence ID" value="NZ_BMXG01000005.1"/>
</dbReference>
<sequence>MVSFITQARAATYTVSSAADVADRLDGTDSPQAVYGDELVWSDGTYASQGIMLAGVDGITLRAETPGGVILTGDSYLRIGSDDSTFSGFEFQIDDPVDPAAPNALYYLTDLIRFRAEDNDDHAYNSRVSNCRVVDLRTGTSYLGGHHWVMFYGRGNQVDNCSFIGKRSEKSLIVITHYVETGGSDRGGEHTIINNYFGDRPTLNPADSNDNEWEIIRLGDSSSVCLDTATIVADNLFEECDGELETVSNKSSGNFILGNTFRDTEGQITIRQGENCLIEGNYFLGTGSSYEGGIRVTGDGHTVINNYFEALNGTGKRAAISLVAGQLNWDPGDDCISVSGYRPVTNTLIGHNTIVNCKRPFEFGADSSGTRNQAPSSVSLSNNAVYSTGSNSILTYSQTGSSIAYSGNVFYHTSGTSKLFSGVSPSYTSTQILFDNPDLADDATYGFYRPTSGSPLENAAQATVSAAALDILGNDRLASNRDVGAEEYWGATVTGANLRPLVASDVGCTWGPDAGPGPANPQTVVLNPVDDSYVRGGIHAGTNFGASDMNSLKVEISTVSDYDKRAYLKYNLSSVTGTVTSATFRIKIESMDSGAKNNLRPVVDDSWGEYSITWSNKPAYGSSMGTITLPGDEQWMEWDVTSFIAAEAAGDGAASFCILPLSTTTYLNAYYYSAEASSGNRPELVVTYE</sequence>
<proteinExistence type="predicted"/>
<dbReference type="Proteomes" id="UP000642829">
    <property type="component" value="Unassembled WGS sequence"/>
</dbReference>
<gene>
    <name evidence="5" type="ORF">GCM10007047_09690</name>
</gene>
<evidence type="ECO:0000256" key="3">
    <source>
        <dbReference type="ARBA" id="ARBA00022729"/>
    </source>
</evidence>
<evidence type="ECO:0000259" key="4">
    <source>
        <dbReference type="Pfam" id="PF24517"/>
    </source>
</evidence>
<dbReference type="InterPro" id="IPR055372">
    <property type="entry name" value="CBM96"/>
</dbReference>
<reference evidence="5" key="1">
    <citation type="journal article" date="2014" name="Int. J. Syst. Evol. Microbiol.">
        <title>Complete genome sequence of Corynebacterium casei LMG S-19264T (=DSM 44701T), isolated from a smear-ripened cheese.</title>
        <authorList>
            <consortium name="US DOE Joint Genome Institute (JGI-PGF)"/>
            <person name="Walter F."/>
            <person name="Albersmeier A."/>
            <person name="Kalinowski J."/>
            <person name="Ruckert C."/>
        </authorList>
    </citation>
    <scope>NUCLEOTIDE SEQUENCE</scope>
    <source>
        <strain evidence="5">KCTC 12870</strain>
    </source>
</reference>
<evidence type="ECO:0000256" key="2">
    <source>
        <dbReference type="ARBA" id="ARBA00022525"/>
    </source>
</evidence>
<protein>
    <recommendedName>
        <fullName evidence="4">Carbohydrate-binding module family 96 domain-containing protein</fullName>
    </recommendedName>
</protein>
<comment type="subcellular location">
    <subcellularLocation>
        <location evidence="1">Secreted</location>
    </subcellularLocation>
</comment>
<dbReference type="Pfam" id="PF14592">
    <property type="entry name" value="Chondroitinas_B"/>
    <property type="match status" value="1"/>
</dbReference>
<dbReference type="NCBIfam" id="NF033679">
    <property type="entry name" value="DNRLRE_dom"/>
    <property type="match status" value="1"/>
</dbReference>
<accession>A0A8J3DI89</accession>
<evidence type="ECO:0000256" key="1">
    <source>
        <dbReference type="ARBA" id="ARBA00004613"/>
    </source>
</evidence>
<keyword evidence="2" id="KW-0964">Secreted</keyword>
<dbReference type="InterPro" id="IPR012334">
    <property type="entry name" value="Pectin_lyas_fold"/>
</dbReference>
<organism evidence="5 6">
    <name type="scientific">Cerasicoccus arenae</name>
    <dbReference type="NCBI Taxonomy" id="424488"/>
    <lineage>
        <taxon>Bacteria</taxon>
        <taxon>Pseudomonadati</taxon>
        <taxon>Verrucomicrobiota</taxon>
        <taxon>Opitutia</taxon>
        <taxon>Puniceicoccales</taxon>
        <taxon>Cerasicoccaceae</taxon>
        <taxon>Cerasicoccus</taxon>
    </lineage>
</organism>
<feature type="domain" description="Carbohydrate-binding module family 96" evidence="4">
    <location>
        <begin position="523"/>
        <end position="688"/>
    </location>
</feature>